<proteinExistence type="predicted"/>
<evidence type="ECO:0000313" key="3">
    <source>
        <dbReference type="Proteomes" id="UP000334990"/>
    </source>
</evidence>
<feature type="transmembrane region" description="Helical" evidence="1">
    <location>
        <begin position="233"/>
        <end position="255"/>
    </location>
</feature>
<protein>
    <submittedName>
        <fullName evidence="2">Transporter</fullName>
    </submittedName>
</protein>
<evidence type="ECO:0000256" key="1">
    <source>
        <dbReference type="SAM" id="Phobius"/>
    </source>
</evidence>
<dbReference type="EMBL" id="BLAD01000067">
    <property type="protein sequence ID" value="GES03276.1"/>
    <property type="molecule type" value="Genomic_DNA"/>
</dbReference>
<feature type="transmembrane region" description="Helical" evidence="1">
    <location>
        <begin position="21"/>
        <end position="45"/>
    </location>
</feature>
<evidence type="ECO:0000313" key="2">
    <source>
        <dbReference type="EMBL" id="GES03276.1"/>
    </source>
</evidence>
<keyword evidence="1" id="KW-0472">Membrane</keyword>
<feature type="transmembrane region" description="Helical" evidence="1">
    <location>
        <begin position="172"/>
        <end position="191"/>
    </location>
</feature>
<feature type="transmembrane region" description="Helical" evidence="1">
    <location>
        <begin position="456"/>
        <end position="475"/>
    </location>
</feature>
<reference evidence="2 3" key="1">
    <citation type="submission" date="2019-10" db="EMBL/GenBank/DDBJ databases">
        <title>Whole genome shotgun sequence of Acrocarpospora corrugata NBRC 13972.</title>
        <authorList>
            <person name="Ichikawa N."/>
            <person name="Kimura A."/>
            <person name="Kitahashi Y."/>
            <person name="Komaki H."/>
            <person name="Oguchi A."/>
        </authorList>
    </citation>
    <scope>NUCLEOTIDE SEQUENCE [LARGE SCALE GENOMIC DNA]</scope>
    <source>
        <strain evidence="2 3">NBRC 13972</strain>
    </source>
</reference>
<gene>
    <name evidence="2" type="ORF">Acor_53420</name>
</gene>
<feature type="transmembrane region" description="Helical" evidence="1">
    <location>
        <begin position="100"/>
        <end position="126"/>
    </location>
</feature>
<dbReference type="Proteomes" id="UP000334990">
    <property type="component" value="Unassembled WGS sequence"/>
</dbReference>
<keyword evidence="1" id="KW-1133">Transmembrane helix</keyword>
<feature type="transmembrane region" description="Helical" evidence="1">
    <location>
        <begin position="132"/>
        <end position="151"/>
    </location>
</feature>
<dbReference type="RefSeq" id="WP_155339453.1">
    <property type="nucleotide sequence ID" value="NZ_BAAABN010000014.1"/>
</dbReference>
<feature type="transmembrane region" description="Helical" evidence="1">
    <location>
        <begin position="382"/>
        <end position="408"/>
    </location>
</feature>
<dbReference type="AlphaFoldDB" id="A0A5M3W3F9"/>
<keyword evidence="3" id="KW-1185">Reference proteome</keyword>
<name>A0A5M3W3F9_9ACTN</name>
<comment type="caution">
    <text evidence="2">The sequence shown here is derived from an EMBL/GenBank/DDBJ whole genome shotgun (WGS) entry which is preliminary data.</text>
</comment>
<dbReference type="OrthoDB" id="4334618at2"/>
<feature type="transmembrane region" description="Helical" evidence="1">
    <location>
        <begin position="481"/>
        <end position="500"/>
    </location>
</feature>
<feature type="transmembrane region" description="Helical" evidence="1">
    <location>
        <begin position="331"/>
        <end position="353"/>
    </location>
</feature>
<accession>A0A5M3W3F9</accession>
<feature type="transmembrane region" description="Helical" evidence="1">
    <location>
        <begin position="414"/>
        <end position="436"/>
    </location>
</feature>
<feature type="transmembrane region" description="Helical" evidence="1">
    <location>
        <begin position="300"/>
        <end position="319"/>
    </location>
</feature>
<organism evidence="2 3">
    <name type="scientific">Acrocarpospora corrugata</name>
    <dbReference type="NCBI Taxonomy" id="35763"/>
    <lineage>
        <taxon>Bacteria</taxon>
        <taxon>Bacillati</taxon>
        <taxon>Actinomycetota</taxon>
        <taxon>Actinomycetes</taxon>
        <taxon>Streptosporangiales</taxon>
        <taxon>Streptosporangiaceae</taxon>
        <taxon>Acrocarpospora</taxon>
    </lineage>
</organism>
<keyword evidence="1" id="KW-0812">Transmembrane</keyword>
<feature type="transmembrane region" description="Helical" evidence="1">
    <location>
        <begin position="57"/>
        <end position="79"/>
    </location>
</feature>
<sequence length="523" mass="54199">MIGTFVRLKLRLIAGSLRGELIRQLGFGFSIFAAVICASLGFLLFSLARFGAADLAVQVGAVVFTGAVLSWMIVPLLAFGLDETLDPSRLALFPLTTRQLATGLFAASATGAWPIASLVALFGGVVGLSRGLGGVLIGLVAVPLVFALCLVASRLVTTALSGALRSRRGRDLLAVAVVFVVLLTQLPNLVLNRGLPGDGMGMFRAAADALRWTPPGLAAHAIADGGLIGVLDLLILAAVVLLLGWLWILALRAALVRPDASNQGGSVRRSRRTGLLPDSRLGAIIAKELKYARREPRGRVAWFSAAAIGGIMLFSLNGTQNAQDAVNAPGFGLAVGPALIAALMIGVQSANTFGIDGRSLWMNAVAFGSDRDVRTDFAGRQLANFLISGPLLAVISVIGAVLGGNLLWAVPATLLAWCMLGLAMGTGALMSVLSPYTYPERMNAFSGAAPGQGGQAFVAGFGALFGAGLLILPVLIPTVFFAPWVSVIGAVYGAAVAWGGRRIAAKIGFRRFPELLAAVSRPT</sequence>